<evidence type="ECO:0000256" key="1">
    <source>
        <dbReference type="ARBA" id="ARBA00001946"/>
    </source>
</evidence>
<dbReference type="OrthoDB" id="9792539at2"/>
<dbReference type="InterPro" id="IPR004469">
    <property type="entry name" value="PSP"/>
</dbReference>
<comment type="caution">
    <text evidence="15">The sequence shown here is derived from an EMBL/GenBank/DDBJ whole genome shotgun (WGS) entry which is preliminary data.</text>
</comment>
<evidence type="ECO:0000256" key="7">
    <source>
        <dbReference type="ARBA" id="ARBA00022723"/>
    </source>
</evidence>
<dbReference type="GO" id="GO:0005737">
    <property type="term" value="C:cytoplasm"/>
    <property type="evidence" value="ECO:0007669"/>
    <property type="project" value="TreeGrafter"/>
</dbReference>
<dbReference type="SUPFAM" id="SSF56784">
    <property type="entry name" value="HAD-like"/>
    <property type="match status" value="1"/>
</dbReference>
<evidence type="ECO:0000256" key="8">
    <source>
        <dbReference type="ARBA" id="ARBA00022801"/>
    </source>
</evidence>
<evidence type="ECO:0000256" key="10">
    <source>
        <dbReference type="ARBA" id="ARBA00023299"/>
    </source>
</evidence>
<comment type="pathway">
    <text evidence="2">Amino-acid biosynthesis; L-serine biosynthesis; L-serine from 3-phospho-D-glycerate: step 3/3.</text>
</comment>
<dbReference type="PANTHER" id="PTHR43344">
    <property type="entry name" value="PHOSPHOSERINE PHOSPHATASE"/>
    <property type="match status" value="1"/>
</dbReference>
<dbReference type="GO" id="GO:0006564">
    <property type="term" value="P:L-serine biosynthetic process"/>
    <property type="evidence" value="ECO:0007669"/>
    <property type="project" value="UniProtKB-KW"/>
</dbReference>
<sequence>MLIARLIADPAKLQTGLDAALAELKAKGLPAACAELLDANSRVLQIECPGDDMGTLRAVIDSHFGPTDGLIARDEIAVPHLFVSDMDSTMIGQECIDELADFAGLKEKIADITERAMQGELDFRSALRERVGLLAGLDESAIQQCLDERIRANDGARVLVETLKSRGCRTALVTGGFHHFADVVASEIGFERVVGNRLEVAGGKLTGGLVGDICDSSTKQAVLEEELAKLGEGAISMAAGDGANDIPMLEASSYGIAYRAKPKARAAANGWVEQGDLTALLELLEIPREEWVGG</sequence>
<dbReference type="InterPro" id="IPR036412">
    <property type="entry name" value="HAD-like_sf"/>
</dbReference>
<reference evidence="15 16" key="1">
    <citation type="submission" date="2018-08" db="EMBL/GenBank/DDBJ databases">
        <title>Erythrobacter zhengii sp.nov., a bacterium isolated from deep-sea sediment.</title>
        <authorList>
            <person name="Fang C."/>
            <person name="Wu Y.-H."/>
            <person name="Sun C."/>
            <person name="Wang H."/>
            <person name="Cheng H."/>
            <person name="Meng F.-X."/>
            <person name="Wang C.-S."/>
            <person name="Xu X.-W."/>
        </authorList>
    </citation>
    <scope>NUCLEOTIDE SEQUENCE [LARGE SCALE GENOMIC DNA]</scope>
    <source>
        <strain evidence="15 16">CCTCC AB 2015396</strain>
    </source>
</reference>
<evidence type="ECO:0000256" key="3">
    <source>
        <dbReference type="ARBA" id="ARBA00009184"/>
    </source>
</evidence>
<evidence type="ECO:0000313" key="15">
    <source>
        <dbReference type="EMBL" id="RIV80858.1"/>
    </source>
</evidence>
<evidence type="ECO:0000256" key="14">
    <source>
        <dbReference type="PIRSR" id="PIRSR604469-1"/>
    </source>
</evidence>
<dbReference type="SFLD" id="SFLDS00003">
    <property type="entry name" value="Haloacid_Dehalogenase"/>
    <property type="match status" value="1"/>
</dbReference>
<keyword evidence="10" id="KW-0718">Serine biosynthesis</keyword>
<keyword evidence="9" id="KW-0460">Magnesium</keyword>
<dbReference type="EMBL" id="QXFM01000140">
    <property type="protein sequence ID" value="RIV80858.1"/>
    <property type="molecule type" value="Genomic_DNA"/>
</dbReference>
<evidence type="ECO:0000256" key="4">
    <source>
        <dbReference type="ARBA" id="ARBA00012640"/>
    </source>
</evidence>
<keyword evidence="8 15" id="KW-0378">Hydrolase</keyword>
<dbReference type="SFLD" id="SFLDG01136">
    <property type="entry name" value="C1.6:_Phosphoserine_Phosphatas"/>
    <property type="match status" value="1"/>
</dbReference>
<dbReference type="NCBIfam" id="TIGR00338">
    <property type="entry name" value="serB"/>
    <property type="match status" value="1"/>
</dbReference>
<evidence type="ECO:0000256" key="9">
    <source>
        <dbReference type="ARBA" id="ARBA00022842"/>
    </source>
</evidence>
<dbReference type="UniPathway" id="UPA00135">
    <property type="reaction ID" value="UER00198"/>
</dbReference>
<dbReference type="GO" id="GO:0000287">
    <property type="term" value="F:magnesium ion binding"/>
    <property type="evidence" value="ECO:0007669"/>
    <property type="project" value="TreeGrafter"/>
</dbReference>
<dbReference type="InterPro" id="IPR023214">
    <property type="entry name" value="HAD_sf"/>
</dbReference>
<dbReference type="Gene3D" id="3.40.50.1000">
    <property type="entry name" value="HAD superfamily/HAD-like"/>
    <property type="match status" value="1"/>
</dbReference>
<evidence type="ECO:0000256" key="6">
    <source>
        <dbReference type="ARBA" id="ARBA00022605"/>
    </source>
</evidence>
<dbReference type="SFLD" id="SFLDF00029">
    <property type="entry name" value="phosphoserine_phosphatase"/>
    <property type="match status" value="1"/>
</dbReference>
<comment type="catalytic activity">
    <reaction evidence="13">
        <text>O-phospho-D-serine + H2O = D-serine + phosphate</text>
        <dbReference type="Rhea" id="RHEA:24873"/>
        <dbReference type="ChEBI" id="CHEBI:15377"/>
        <dbReference type="ChEBI" id="CHEBI:35247"/>
        <dbReference type="ChEBI" id="CHEBI:43474"/>
        <dbReference type="ChEBI" id="CHEBI:58680"/>
        <dbReference type="EC" id="3.1.3.3"/>
    </reaction>
</comment>
<organism evidence="15 16">
    <name type="scientific">Aurantiacibacter xanthus</name>
    <dbReference type="NCBI Taxonomy" id="1784712"/>
    <lineage>
        <taxon>Bacteria</taxon>
        <taxon>Pseudomonadati</taxon>
        <taxon>Pseudomonadota</taxon>
        <taxon>Alphaproteobacteria</taxon>
        <taxon>Sphingomonadales</taxon>
        <taxon>Erythrobacteraceae</taxon>
        <taxon>Aurantiacibacter</taxon>
    </lineage>
</organism>
<comment type="similarity">
    <text evidence="3">Belongs to the HAD-like hydrolase superfamily. SerB family.</text>
</comment>
<dbReference type="RefSeq" id="WP_119594595.1">
    <property type="nucleotide sequence ID" value="NZ_QXFM01000140.1"/>
</dbReference>
<evidence type="ECO:0000256" key="13">
    <source>
        <dbReference type="ARBA" id="ARBA00048523"/>
    </source>
</evidence>
<evidence type="ECO:0000313" key="16">
    <source>
        <dbReference type="Proteomes" id="UP000265366"/>
    </source>
</evidence>
<proteinExistence type="inferred from homology"/>
<keyword evidence="6" id="KW-0028">Amino-acid biosynthesis</keyword>
<dbReference type="NCBIfam" id="TIGR01488">
    <property type="entry name" value="HAD-SF-IB"/>
    <property type="match status" value="1"/>
</dbReference>
<evidence type="ECO:0000256" key="11">
    <source>
        <dbReference type="ARBA" id="ARBA00031693"/>
    </source>
</evidence>
<accession>A0A3A1P3E4</accession>
<dbReference type="AlphaFoldDB" id="A0A3A1P3E4"/>
<comment type="catalytic activity">
    <reaction evidence="12">
        <text>O-phospho-L-serine + H2O = L-serine + phosphate</text>
        <dbReference type="Rhea" id="RHEA:21208"/>
        <dbReference type="ChEBI" id="CHEBI:15377"/>
        <dbReference type="ChEBI" id="CHEBI:33384"/>
        <dbReference type="ChEBI" id="CHEBI:43474"/>
        <dbReference type="ChEBI" id="CHEBI:57524"/>
        <dbReference type="EC" id="3.1.3.3"/>
    </reaction>
</comment>
<dbReference type="Proteomes" id="UP000265366">
    <property type="component" value="Unassembled WGS sequence"/>
</dbReference>
<dbReference type="Pfam" id="PF12710">
    <property type="entry name" value="HAD"/>
    <property type="match status" value="1"/>
</dbReference>
<comment type="cofactor">
    <cofactor evidence="1">
        <name>Mg(2+)</name>
        <dbReference type="ChEBI" id="CHEBI:18420"/>
    </cofactor>
</comment>
<protein>
    <recommendedName>
        <fullName evidence="5">Phosphoserine phosphatase</fullName>
        <ecNumber evidence="4">3.1.3.3</ecNumber>
    </recommendedName>
    <alternativeName>
        <fullName evidence="11">O-phosphoserine phosphohydrolase</fullName>
    </alternativeName>
</protein>
<feature type="active site" description="Proton donor" evidence="14">
    <location>
        <position position="87"/>
    </location>
</feature>
<evidence type="ECO:0000256" key="5">
    <source>
        <dbReference type="ARBA" id="ARBA00015196"/>
    </source>
</evidence>
<evidence type="ECO:0000256" key="12">
    <source>
        <dbReference type="ARBA" id="ARBA00048138"/>
    </source>
</evidence>
<keyword evidence="7" id="KW-0479">Metal-binding</keyword>
<keyword evidence="16" id="KW-1185">Reference proteome</keyword>
<dbReference type="PANTHER" id="PTHR43344:SF2">
    <property type="entry name" value="PHOSPHOSERINE PHOSPHATASE"/>
    <property type="match status" value="1"/>
</dbReference>
<dbReference type="InterPro" id="IPR050582">
    <property type="entry name" value="HAD-like_SerB"/>
</dbReference>
<feature type="active site" description="Nucleophile" evidence="14">
    <location>
        <position position="85"/>
    </location>
</feature>
<name>A0A3A1P3E4_9SPHN</name>
<dbReference type="GO" id="GO:0036424">
    <property type="term" value="F:L-phosphoserine phosphatase activity"/>
    <property type="evidence" value="ECO:0007669"/>
    <property type="project" value="InterPro"/>
</dbReference>
<gene>
    <name evidence="15" type="primary">serB</name>
    <name evidence="15" type="ORF">D2V17_18305</name>
</gene>
<dbReference type="SFLD" id="SFLDG01137">
    <property type="entry name" value="C1.6.1:_Phosphoserine_Phosphat"/>
    <property type="match status" value="1"/>
</dbReference>
<dbReference type="EC" id="3.1.3.3" evidence="4"/>
<evidence type="ECO:0000256" key="2">
    <source>
        <dbReference type="ARBA" id="ARBA00005135"/>
    </source>
</evidence>